<protein>
    <submittedName>
        <fullName evidence="1">Uncharacterized protein</fullName>
    </submittedName>
</protein>
<sequence>MIIIDQESIAEYESLSECHKKLIDSFIDDLSKIQEISPLGFVVLYSAGYVTIEDVWMVKDDSLTDYDYMMNGQYYRLQNAIV</sequence>
<gene>
    <name evidence="1" type="ORF">LCGC14_1827890</name>
</gene>
<dbReference type="InterPro" id="IPR010995">
    <property type="entry name" value="DNA_repair_Rad51/TF_NusA_a-hlx"/>
</dbReference>
<organism evidence="1">
    <name type="scientific">marine sediment metagenome</name>
    <dbReference type="NCBI Taxonomy" id="412755"/>
    <lineage>
        <taxon>unclassified sequences</taxon>
        <taxon>metagenomes</taxon>
        <taxon>ecological metagenomes</taxon>
    </lineage>
</organism>
<reference evidence="1" key="1">
    <citation type="journal article" date="2015" name="Nature">
        <title>Complex archaea that bridge the gap between prokaryotes and eukaryotes.</title>
        <authorList>
            <person name="Spang A."/>
            <person name="Saw J.H."/>
            <person name="Jorgensen S.L."/>
            <person name="Zaremba-Niedzwiedzka K."/>
            <person name="Martijn J."/>
            <person name="Lind A.E."/>
            <person name="van Eijk R."/>
            <person name="Schleper C."/>
            <person name="Guy L."/>
            <person name="Ettema T.J."/>
        </authorList>
    </citation>
    <scope>NUCLEOTIDE SEQUENCE</scope>
</reference>
<evidence type="ECO:0000313" key="1">
    <source>
        <dbReference type="EMBL" id="KKL98091.1"/>
    </source>
</evidence>
<proteinExistence type="predicted"/>
<dbReference type="AlphaFoldDB" id="A0A0F9H543"/>
<dbReference type="EMBL" id="LAZR01018002">
    <property type="protein sequence ID" value="KKL98091.1"/>
    <property type="molecule type" value="Genomic_DNA"/>
</dbReference>
<comment type="caution">
    <text evidence="1">The sequence shown here is derived from an EMBL/GenBank/DDBJ whole genome shotgun (WGS) entry which is preliminary data.</text>
</comment>
<name>A0A0F9H543_9ZZZZ</name>
<dbReference type="SUPFAM" id="SSF47794">
    <property type="entry name" value="Rad51 N-terminal domain-like"/>
    <property type="match status" value="1"/>
</dbReference>
<dbReference type="GO" id="GO:0000166">
    <property type="term" value="F:nucleotide binding"/>
    <property type="evidence" value="ECO:0007669"/>
    <property type="project" value="InterPro"/>
</dbReference>
<accession>A0A0F9H543</accession>